<keyword evidence="1" id="KW-1133">Transmembrane helix</keyword>
<keyword evidence="1" id="KW-0472">Membrane</keyword>
<evidence type="ECO:0000313" key="3">
    <source>
        <dbReference type="Proteomes" id="UP001197875"/>
    </source>
</evidence>
<name>A0AAE3J5X0_9FIRM</name>
<gene>
    <name evidence="2" type="ORF">LKD71_06780</name>
</gene>
<comment type="caution">
    <text evidence="2">The sequence shown here is derived from an EMBL/GenBank/DDBJ whole genome shotgun (WGS) entry which is preliminary data.</text>
</comment>
<dbReference type="InterPro" id="IPR010001">
    <property type="entry name" value="BofA"/>
</dbReference>
<dbReference type="Pfam" id="PF07441">
    <property type="entry name" value="BofA"/>
    <property type="match status" value="1"/>
</dbReference>
<dbReference type="Proteomes" id="UP001197875">
    <property type="component" value="Unassembled WGS sequence"/>
</dbReference>
<proteinExistence type="predicted"/>
<dbReference type="AlphaFoldDB" id="A0AAE3J5X0"/>
<evidence type="ECO:0000313" key="2">
    <source>
        <dbReference type="EMBL" id="MCC2189508.1"/>
    </source>
</evidence>
<evidence type="ECO:0000256" key="1">
    <source>
        <dbReference type="SAM" id="Phobius"/>
    </source>
</evidence>
<feature type="transmembrane region" description="Helical" evidence="1">
    <location>
        <begin position="44"/>
        <end position="64"/>
    </location>
</feature>
<keyword evidence="1" id="KW-0812">Transmembrane</keyword>
<reference evidence="2 3" key="1">
    <citation type="submission" date="2021-10" db="EMBL/GenBank/DDBJ databases">
        <title>Anaerobic single-cell dispensing facilitates the cultivation of human gut bacteria.</title>
        <authorList>
            <person name="Afrizal A."/>
        </authorList>
    </citation>
    <scope>NUCLEOTIDE SEQUENCE [LARGE SCALE GENOMIC DNA]</scope>
    <source>
        <strain evidence="2 3">CLA-AA-H277</strain>
    </source>
</reference>
<dbReference type="RefSeq" id="WP_227614848.1">
    <property type="nucleotide sequence ID" value="NZ_JAJEPR010000008.1"/>
</dbReference>
<protein>
    <submittedName>
        <fullName evidence="2">Pro-sigmaK processing inhibitor BofA family protein</fullName>
    </submittedName>
</protein>
<keyword evidence="3" id="KW-1185">Reference proteome</keyword>
<feature type="transmembrane region" description="Helical" evidence="1">
    <location>
        <begin position="12"/>
        <end position="38"/>
    </location>
</feature>
<accession>A0AAE3J5X0</accession>
<organism evidence="2 3">
    <name type="scientific">Fusicatenibacter faecihominis</name>
    <dbReference type="NCBI Taxonomy" id="2881276"/>
    <lineage>
        <taxon>Bacteria</taxon>
        <taxon>Bacillati</taxon>
        <taxon>Bacillota</taxon>
        <taxon>Clostridia</taxon>
        <taxon>Lachnospirales</taxon>
        <taxon>Lachnospiraceae</taxon>
        <taxon>Fusicatenibacter</taxon>
    </lineage>
</organism>
<sequence length="68" mass="7419">MRFSIRRLVWNFFFRMAVGLVLIVAVNFVCTLANIPLWVGINPVTAAATGFFGVPGVLLLYGVVGYGL</sequence>
<dbReference type="EMBL" id="JAJEPR010000008">
    <property type="protein sequence ID" value="MCC2189508.1"/>
    <property type="molecule type" value="Genomic_DNA"/>
</dbReference>